<evidence type="ECO:0000313" key="4">
    <source>
        <dbReference type="Proteomes" id="UP000018733"/>
    </source>
</evidence>
<protein>
    <submittedName>
        <fullName evidence="3">2-hydroxyhepta-2,4-diene-1,7-dioate isomerase</fullName>
    </submittedName>
</protein>
<dbReference type="eggNOG" id="COG0179">
    <property type="taxonomic scope" value="Bacteria"/>
</dbReference>
<dbReference type="HOGENOM" id="CLU_028458_3_1_4"/>
<feature type="domain" description="Fumarylacetoacetase-like C-terminal" evidence="2">
    <location>
        <begin position="79"/>
        <end position="283"/>
    </location>
</feature>
<dbReference type="GO" id="GO:0018773">
    <property type="term" value="F:acetylpyruvate hydrolase activity"/>
    <property type="evidence" value="ECO:0007669"/>
    <property type="project" value="TreeGrafter"/>
</dbReference>
<keyword evidence="4" id="KW-1185">Reference proteome</keyword>
<reference evidence="3 4" key="1">
    <citation type="journal article" date="2014" name="Genome Announc.">
        <title>Draft Genome Sequence of Advenella kashmirensis Strain W13003, a Polycyclic Aromatic Hydrocarbon-Degrading Bacterium.</title>
        <authorList>
            <person name="Wang X."/>
            <person name="Jin D."/>
            <person name="Zhou L."/>
            <person name="Wu L."/>
            <person name="An W."/>
            <person name="Zhao L."/>
        </authorList>
    </citation>
    <scope>NUCLEOTIDE SEQUENCE [LARGE SCALE GENOMIC DNA]</scope>
    <source>
        <strain evidence="3 4">W13003</strain>
    </source>
</reference>
<organism evidence="3 4">
    <name type="scientific">Advenella kashmirensis W13003</name>
    <dbReference type="NCBI Taxonomy" id="1424334"/>
    <lineage>
        <taxon>Bacteria</taxon>
        <taxon>Pseudomonadati</taxon>
        <taxon>Pseudomonadota</taxon>
        <taxon>Betaproteobacteria</taxon>
        <taxon>Burkholderiales</taxon>
        <taxon>Alcaligenaceae</taxon>
    </lineage>
</organism>
<dbReference type="OrthoDB" id="8582489at2"/>
<gene>
    <name evidence="3" type="ORF">W822_07510</name>
</gene>
<dbReference type="PANTHER" id="PTHR11820">
    <property type="entry name" value="ACYLPYRUVASE"/>
    <property type="match status" value="1"/>
</dbReference>
<dbReference type="Gene3D" id="3.90.850.10">
    <property type="entry name" value="Fumarylacetoacetase-like, C-terminal domain"/>
    <property type="match status" value="1"/>
</dbReference>
<dbReference type="EMBL" id="AYXT01000009">
    <property type="protein sequence ID" value="ETF02691.1"/>
    <property type="molecule type" value="Genomic_DNA"/>
</dbReference>
<sequence>MKIATFNNHRVGLVEGDLIYDVTQAVPDAGPAFPQVYMSRLIDQWPERRDDILAARQRAQGVSLETVTLNAPNPAPFHVVAAPVNYRKHIGEIGARSVSGNSSAIERGFFLKASSSVSGPGDGIVLPKGSTRRFDHESELAVIIGRRAKNIPREQALDYVFGYSCLIDMTMRMEPGVGDEERVARKSFDTFTSMGPYIVTADEIPDPGVLGNRLWVNDQLRQDSNTSALILDVPGLIEWASSVMTLQPGDVIATGTPEGVGPVVPGDRVRMTIEKIGTLTVDVKEAVDFAPKRF</sequence>
<dbReference type="Pfam" id="PF01557">
    <property type="entry name" value="FAA_hydrolase"/>
    <property type="match status" value="1"/>
</dbReference>
<dbReference type="InterPro" id="IPR011234">
    <property type="entry name" value="Fumarylacetoacetase-like_C"/>
</dbReference>
<dbReference type="SUPFAM" id="SSF56529">
    <property type="entry name" value="FAH"/>
    <property type="match status" value="1"/>
</dbReference>
<dbReference type="PATRIC" id="fig|1424334.3.peg.1502"/>
<evidence type="ECO:0000256" key="1">
    <source>
        <dbReference type="ARBA" id="ARBA00022723"/>
    </source>
</evidence>
<dbReference type="AlphaFoldDB" id="V8QRT6"/>
<dbReference type="STRING" id="1424334.W822_07510"/>
<comment type="caution">
    <text evidence="3">The sequence shown here is derived from an EMBL/GenBank/DDBJ whole genome shotgun (WGS) entry which is preliminary data.</text>
</comment>
<dbReference type="PANTHER" id="PTHR11820:SF7">
    <property type="entry name" value="ACYLPYRUVASE FAHD1, MITOCHONDRIAL"/>
    <property type="match status" value="1"/>
</dbReference>
<keyword evidence="1" id="KW-0479">Metal-binding</keyword>
<proteinExistence type="predicted"/>
<dbReference type="GO" id="GO:0046872">
    <property type="term" value="F:metal ion binding"/>
    <property type="evidence" value="ECO:0007669"/>
    <property type="project" value="UniProtKB-KW"/>
</dbReference>
<dbReference type="GO" id="GO:0016853">
    <property type="term" value="F:isomerase activity"/>
    <property type="evidence" value="ECO:0007669"/>
    <property type="project" value="UniProtKB-KW"/>
</dbReference>
<keyword evidence="3" id="KW-0413">Isomerase</keyword>
<evidence type="ECO:0000259" key="2">
    <source>
        <dbReference type="Pfam" id="PF01557"/>
    </source>
</evidence>
<evidence type="ECO:0000313" key="3">
    <source>
        <dbReference type="EMBL" id="ETF02691.1"/>
    </source>
</evidence>
<accession>V8QRT6</accession>
<dbReference type="Proteomes" id="UP000018733">
    <property type="component" value="Unassembled WGS sequence"/>
</dbReference>
<name>V8QRT6_9BURK</name>
<dbReference type="RefSeq" id="WP_024004482.1">
    <property type="nucleotide sequence ID" value="NZ_KI650979.1"/>
</dbReference>
<dbReference type="InterPro" id="IPR036663">
    <property type="entry name" value="Fumarylacetoacetase_C_sf"/>
</dbReference>